<accession>A0ACB9EUZ1</accession>
<keyword evidence="2" id="KW-1185">Reference proteome</keyword>
<name>A0ACB9EUZ1_9ASTR</name>
<comment type="caution">
    <text evidence="1">The sequence shown here is derived from an EMBL/GenBank/DDBJ whole genome shotgun (WGS) entry which is preliminary data.</text>
</comment>
<dbReference type="EMBL" id="CM042034">
    <property type="protein sequence ID" value="KAI3762662.1"/>
    <property type="molecule type" value="Genomic_DNA"/>
</dbReference>
<reference evidence="2" key="1">
    <citation type="journal article" date="2022" name="Mol. Ecol. Resour.">
        <title>The genomes of chicory, endive, great burdock and yacon provide insights into Asteraceae palaeo-polyploidization history and plant inulin production.</title>
        <authorList>
            <person name="Fan W."/>
            <person name="Wang S."/>
            <person name="Wang H."/>
            <person name="Wang A."/>
            <person name="Jiang F."/>
            <person name="Liu H."/>
            <person name="Zhao H."/>
            <person name="Xu D."/>
            <person name="Zhang Y."/>
        </authorList>
    </citation>
    <scope>NUCLEOTIDE SEQUENCE [LARGE SCALE GENOMIC DNA]</scope>
    <source>
        <strain evidence="2">cv. Yunnan</strain>
    </source>
</reference>
<evidence type="ECO:0000313" key="1">
    <source>
        <dbReference type="EMBL" id="KAI3762662.1"/>
    </source>
</evidence>
<reference evidence="1 2" key="2">
    <citation type="journal article" date="2022" name="Mol. Ecol. Resour.">
        <title>The genomes of chicory, endive, great burdock and yacon provide insights into Asteraceae paleo-polyploidization history and plant inulin production.</title>
        <authorList>
            <person name="Fan W."/>
            <person name="Wang S."/>
            <person name="Wang H."/>
            <person name="Wang A."/>
            <person name="Jiang F."/>
            <person name="Liu H."/>
            <person name="Zhao H."/>
            <person name="Xu D."/>
            <person name="Zhang Y."/>
        </authorList>
    </citation>
    <scope>NUCLEOTIDE SEQUENCE [LARGE SCALE GENOMIC DNA]</scope>
    <source>
        <strain evidence="2">cv. Yunnan</strain>
        <tissue evidence="1">Leaves</tissue>
    </source>
</reference>
<gene>
    <name evidence="1" type="ORF">L1987_53102</name>
</gene>
<dbReference type="Proteomes" id="UP001056120">
    <property type="component" value="Linkage Group LG17"/>
</dbReference>
<organism evidence="1 2">
    <name type="scientific">Smallanthus sonchifolius</name>
    <dbReference type="NCBI Taxonomy" id="185202"/>
    <lineage>
        <taxon>Eukaryota</taxon>
        <taxon>Viridiplantae</taxon>
        <taxon>Streptophyta</taxon>
        <taxon>Embryophyta</taxon>
        <taxon>Tracheophyta</taxon>
        <taxon>Spermatophyta</taxon>
        <taxon>Magnoliopsida</taxon>
        <taxon>eudicotyledons</taxon>
        <taxon>Gunneridae</taxon>
        <taxon>Pentapetalae</taxon>
        <taxon>asterids</taxon>
        <taxon>campanulids</taxon>
        <taxon>Asterales</taxon>
        <taxon>Asteraceae</taxon>
        <taxon>Asteroideae</taxon>
        <taxon>Heliantheae alliance</taxon>
        <taxon>Millerieae</taxon>
        <taxon>Smallanthus</taxon>
    </lineage>
</organism>
<sequence>MLQSSTSYGKKRKKHLQWWKNILVFSYSTLIGKQRVEELGRWVRKDIRVRGNWWDWSRVDIAAGGLYWFA</sequence>
<evidence type="ECO:0000313" key="2">
    <source>
        <dbReference type="Proteomes" id="UP001056120"/>
    </source>
</evidence>
<proteinExistence type="predicted"/>
<protein>
    <submittedName>
        <fullName evidence="1">Uncharacterized protein</fullName>
    </submittedName>
</protein>